<dbReference type="InterPro" id="IPR008930">
    <property type="entry name" value="Terpenoid_cyclase/PrenylTrfase"/>
</dbReference>
<sequence length="491" mass="51911">MKNAIGKFFWAAFFGVILWAPLVNASIQTGASWLISRQAPAGAFFSDQMSATPARATAECLSFFISAGEHQAVNLQSALQFIGQSSEKDTIEALARQIVHRSRLGLQNNEMITVLEAHQALGGGYGFYAGYGADVLSSAWALSALSLEKRADERAGHAVSHLINAQQPDGSWALLDNASNTMLTARAMHALWQYRKVYAVQNALQNAGSYLLAQRGEDHLWQDINASAKALIALLSYTTDRQDLASSVQALKAFQSPAGDFNEDVFTTALALQALSLAETPAEDEVALTGKVVDAESGQPIVGVTIAIEGPFSMSVQSAGDGHFEIRNILPGAYTIDINGSGYDGLVFSAVLHLGAKPDLGVLQMTRRTEDPGTGLPVTTGSARGEVTDRRTTAPIPGAVVRVRDTDLTATTNNQGFYQVGDIPAGPVELVVEAAGYATVTASTELLAGQTLLFSPSLQQFVPQGVSLEGVITERENGLPLAGVTVQASTS</sequence>
<dbReference type="Gene3D" id="2.60.40.1120">
    <property type="entry name" value="Carboxypeptidase-like, regulatory domain"/>
    <property type="match status" value="2"/>
</dbReference>
<dbReference type="RefSeq" id="WP_246911108.1">
    <property type="nucleotide sequence ID" value="NZ_JALJRB010000017.1"/>
</dbReference>
<dbReference type="AlphaFoldDB" id="A0AA41R2S4"/>
<reference evidence="1" key="1">
    <citation type="submission" date="2022-04" db="EMBL/GenBank/DDBJ databases">
        <title>Desulfatitalea alkaliphila sp. nov., a novel anaerobic sulfate-reducing bacterium isolated from terrestrial mud volcano, Taman Peninsula, Russia.</title>
        <authorList>
            <person name="Khomyakova M.A."/>
            <person name="Merkel A.Y."/>
            <person name="Slobodkin A.I."/>
        </authorList>
    </citation>
    <scope>NUCLEOTIDE SEQUENCE</scope>
    <source>
        <strain evidence="1">M08but</strain>
    </source>
</reference>
<dbReference type="EMBL" id="JALJRB010000017">
    <property type="protein sequence ID" value="MCJ8501829.1"/>
    <property type="molecule type" value="Genomic_DNA"/>
</dbReference>
<organism evidence="1 2">
    <name type="scientific">Desulfatitalea alkaliphila</name>
    <dbReference type="NCBI Taxonomy" id="2929485"/>
    <lineage>
        <taxon>Bacteria</taxon>
        <taxon>Pseudomonadati</taxon>
        <taxon>Thermodesulfobacteriota</taxon>
        <taxon>Desulfobacteria</taxon>
        <taxon>Desulfobacterales</taxon>
        <taxon>Desulfosarcinaceae</taxon>
        <taxon>Desulfatitalea</taxon>
    </lineage>
</organism>
<dbReference type="Proteomes" id="UP001165427">
    <property type="component" value="Unassembled WGS sequence"/>
</dbReference>
<dbReference type="SUPFAM" id="SSF48239">
    <property type="entry name" value="Terpenoid cyclases/Protein prenyltransferases"/>
    <property type="match status" value="1"/>
</dbReference>
<protein>
    <submittedName>
        <fullName evidence="1">Carboxypeptidase regulatory-like domain-containing protein</fullName>
    </submittedName>
</protein>
<dbReference type="SUPFAM" id="SSF49464">
    <property type="entry name" value="Carboxypeptidase regulatory domain-like"/>
    <property type="match status" value="1"/>
</dbReference>
<dbReference type="GO" id="GO:0004180">
    <property type="term" value="F:carboxypeptidase activity"/>
    <property type="evidence" value="ECO:0007669"/>
    <property type="project" value="UniProtKB-KW"/>
</dbReference>
<dbReference type="Pfam" id="PF13620">
    <property type="entry name" value="CarboxypepD_reg"/>
    <property type="match status" value="2"/>
</dbReference>
<evidence type="ECO:0000313" key="1">
    <source>
        <dbReference type="EMBL" id="MCJ8501829.1"/>
    </source>
</evidence>
<accession>A0AA41R2S4</accession>
<keyword evidence="2" id="KW-1185">Reference proteome</keyword>
<keyword evidence="1" id="KW-0645">Protease</keyword>
<name>A0AA41R2S4_9BACT</name>
<dbReference type="InterPro" id="IPR008969">
    <property type="entry name" value="CarboxyPept-like_regulatory"/>
</dbReference>
<gene>
    <name evidence="1" type="ORF">MRX98_14695</name>
</gene>
<dbReference type="Gene3D" id="1.50.10.20">
    <property type="match status" value="2"/>
</dbReference>
<proteinExistence type="predicted"/>
<keyword evidence="1" id="KW-0121">Carboxypeptidase</keyword>
<dbReference type="InterPro" id="IPR013784">
    <property type="entry name" value="Carb-bd-like_fold"/>
</dbReference>
<dbReference type="SUPFAM" id="SSF49452">
    <property type="entry name" value="Starch-binding domain-like"/>
    <property type="match status" value="1"/>
</dbReference>
<feature type="non-terminal residue" evidence="1">
    <location>
        <position position="491"/>
    </location>
</feature>
<comment type="caution">
    <text evidence="1">The sequence shown here is derived from an EMBL/GenBank/DDBJ whole genome shotgun (WGS) entry which is preliminary data.</text>
</comment>
<dbReference type="GO" id="GO:0030246">
    <property type="term" value="F:carbohydrate binding"/>
    <property type="evidence" value="ECO:0007669"/>
    <property type="project" value="InterPro"/>
</dbReference>
<evidence type="ECO:0000313" key="2">
    <source>
        <dbReference type="Proteomes" id="UP001165427"/>
    </source>
</evidence>
<keyword evidence="1" id="KW-0378">Hydrolase</keyword>